<accession>A0A443R4I6</accession>
<reference evidence="8 9" key="1">
    <citation type="journal article" date="2018" name="Gigascience">
        <title>Genomes of trombidid mites reveal novel predicted allergens and laterally-transferred genes associated with secondary metabolism.</title>
        <authorList>
            <person name="Dong X."/>
            <person name="Chaisiri K."/>
            <person name="Xia D."/>
            <person name="Armstrong S.D."/>
            <person name="Fang Y."/>
            <person name="Donnelly M.J."/>
            <person name="Kadowaki T."/>
            <person name="McGarry J.W."/>
            <person name="Darby A.C."/>
            <person name="Makepeace B.L."/>
        </authorList>
    </citation>
    <scope>NUCLEOTIDE SEQUENCE [LARGE SCALE GENOMIC DNA]</scope>
    <source>
        <strain evidence="8">UoL-WK</strain>
    </source>
</reference>
<dbReference type="InterPro" id="IPR027370">
    <property type="entry name" value="Znf-RING_euk"/>
</dbReference>
<dbReference type="SMART" id="SM00384">
    <property type="entry name" value="AT_hook"/>
    <property type="match status" value="3"/>
</dbReference>
<dbReference type="GO" id="GO:0008270">
    <property type="term" value="F:zinc ion binding"/>
    <property type="evidence" value="ECO:0007669"/>
    <property type="project" value="UniProtKB-KW"/>
</dbReference>
<dbReference type="GO" id="GO:0003677">
    <property type="term" value="F:DNA binding"/>
    <property type="evidence" value="ECO:0007669"/>
    <property type="project" value="InterPro"/>
</dbReference>
<dbReference type="PANTHER" id="PTHR46007:SF8">
    <property type="entry name" value="C2H2-TYPE DOMAIN-CONTAINING PROTEIN"/>
    <property type="match status" value="1"/>
</dbReference>
<feature type="compositionally biased region" description="Basic and acidic residues" evidence="6">
    <location>
        <begin position="830"/>
        <end position="902"/>
    </location>
</feature>
<evidence type="ECO:0000256" key="2">
    <source>
        <dbReference type="ARBA" id="ARBA00022771"/>
    </source>
</evidence>
<dbReference type="EMBL" id="NCKU01002193">
    <property type="protein sequence ID" value="RWS10182.1"/>
    <property type="molecule type" value="Genomic_DNA"/>
</dbReference>
<evidence type="ECO:0000313" key="9">
    <source>
        <dbReference type="Proteomes" id="UP000285301"/>
    </source>
</evidence>
<keyword evidence="9" id="KW-1185">Reference proteome</keyword>
<evidence type="ECO:0000256" key="5">
    <source>
        <dbReference type="SAM" id="Coils"/>
    </source>
</evidence>
<keyword evidence="3" id="KW-0862">Zinc</keyword>
<feature type="compositionally biased region" description="Low complexity" evidence="6">
    <location>
        <begin position="458"/>
        <end position="473"/>
    </location>
</feature>
<evidence type="ECO:0000256" key="1">
    <source>
        <dbReference type="ARBA" id="ARBA00022723"/>
    </source>
</evidence>
<name>A0A443R4I6_9ACAR</name>
<dbReference type="Proteomes" id="UP000285301">
    <property type="component" value="Unassembled WGS sequence"/>
</dbReference>
<dbReference type="Pfam" id="PF13445">
    <property type="entry name" value="zf-RING_UBOX"/>
    <property type="match status" value="1"/>
</dbReference>
<dbReference type="SUPFAM" id="SSF49599">
    <property type="entry name" value="TRAF domain-like"/>
    <property type="match status" value="1"/>
</dbReference>
<feature type="coiled-coil region" evidence="5">
    <location>
        <begin position="417"/>
        <end position="444"/>
    </location>
</feature>
<dbReference type="GO" id="GO:0016592">
    <property type="term" value="C:mediator complex"/>
    <property type="evidence" value="ECO:0007669"/>
    <property type="project" value="TreeGrafter"/>
</dbReference>
<feature type="region of interest" description="Disordered" evidence="6">
    <location>
        <begin position="176"/>
        <end position="195"/>
    </location>
</feature>
<sequence length="1135" mass="131834">MGFELNRFVSHVDESVKCPICSKVFENPVQLDCVGNEFNQHIFCRSCIIERFASSDSLRCPIDGKQFKRNTRRSLFQTPPQHVFDALSLLQIKCAFAASGCPLILKLSELDSHVDLCEFNPYRRIMSSTSDFPDTGFYSPPYNDTPQPQPTPPQQPQPQTQFQTWFNEFDSWSMQESLQQQQQQQQQSSQATKSLMDIERRVENKLRLIEEKYRQKIEEIKALYEAKLEESNQEQLQRIEAGYQKDIENLRESNQSHLSRLEEKFRREIESLRRHWAEKETHKPLKKQKFRHVMEGEEEETNALNEKDRLSEEVALSLQGEIKRIRKEMHDLWSRNFDEYKKCQENEFKKMKDEVHNFVEELKRNQCEMKKCLGKEINAVKKSIKEKDARYNEVLDMHLDQIDSLVEKFDQCKEQIKSSCKQDIKKLENNVKKHELKIKKFAQEIKGRDKETKESEAEAAACDAQQTQQSQQESTEEEPKIVKNLRGTKRKRETNVESKSVERKPIVKRRRPGRPRKNKQKYQNMHKKQQQKTRQQPQQEENQQEQPDKGKISDESQKEKNDAENGTKEVEKKKESEQQQETKKHEEKQEASDRAVVEEDVRTQEYCVREDELQAKQNEVSNEKQLSEEAKREEEERIRREEEERERKRVEEQQRQQQQAEQNTTDLLAKIVNEVILEDSLLNSDLWDANVIKKTNPLPAAPKTVSLYYNFKTDATRQTFQIPRTASRSFDPRLISEIRPTTAPFIKPIFEGKLINEQMSSSSSSSQLSQISAVTMPIMTTTPTTPTTIPILQENSCGTENHHNKPVISEPCTPIINTSSAAVVNGEQHFQAEENKRENESTEKTVENKAEQNRNEAEEKKEESKGKAEKTEVAEEVAEKKEEVEELNKNEVKKEPAPAKKEKVARRRGRGRPKKCAVSKVKKVRAAKVVVEEENKKNFVIEAKEKRGRGRPKKEENKKIPSLKIRIKEDEINEENETSKEKPKKVLKKKSNEYVKRKRTKKRKKIGRQPKNGRKVSTKTTTKEDEELNVAQILAQETVAAAADEQQDNGFFDNIPSIGDTGANDLNDINASITANTATNEIIGQSSSSSFFDTIDKVIDMSLGINPEKPVVDDLTKDVRAEIREKDEQMLMQIS</sequence>
<feature type="region of interest" description="Disordered" evidence="6">
    <location>
        <begin position="829"/>
        <end position="925"/>
    </location>
</feature>
<evidence type="ECO:0000259" key="7">
    <source>
        <dbReference type="PROSITE" id="PS50089"/>
    </source>
</evidence>
<evidence type="ECO:0000256" key="3">
    <source>
        <dbReference type="ARBA" id="ARBA00022833"/>
    </source>
</evidence>
<feature type="region of interest" description="Disordered" evidence="6">
    <location>
        <begin position="446"/>
        <end position="662"/>
    </location>
</feature>
<dbReference type="InterPro" id="IPR017956">
    <property type="entry name" value="AT_hook_DNA-bd_motif"/>
</dbReference>
<comment type="caution">
    <text evidence="8">The sequence shown here is derived from an EMBL/GenBank/DDBJ whole genome shotgun (WGS) entry which is preliminary data.</text>
</comment>
<feature type="compositionally biased region" description="Basic and acidic residues" evidence="6">
    <location>
        <begin position="446"/>
        <end position="456"/>
    </location>
</feature>
<dbReference type="AlphaFoldDB" id="A0A443R4I6"/>
<feature type="compositionally biased region" description="Basic residues" evidence="6">
    <location>
        <begin position="996"/>
        <end position="1017"/>
    </location>
</feature>
<feature type="compositionally biased region" description="Basic and acidic residues" evidence="6">
    <location>
        <begin position="493"/>
        <end position="505"/>
    </location>
</feature>
<gene>
    <name evidence="8" type="ORF">B4U79_17639</name>
</gene>
<dbReference type="InterPro" id="IPR013083">
    <property type="entry name" value="Znf_RING/FYVE/PHD"/>
</dbReference>
<feature type="compositionally biased region" description="Basic residues" evidence="6">
    <location>
        <begin position="506"/>
        <end position="531"/>
    </location>
</feature>
<dbReference type="OrthoDB" id="1630758at2759"/>
<dbReference type="CDD" id="cd16449">
    <property type="entry name" value="RING-HC"/>
    <property type="match status" value="1"/>
</dbReference>
<proteinExistence type="predicted"/>
<feature type="compositionally biased region" description="Pro residues" evidence="6">
    <location>
        <begin position="147"/>
        <end position="156"/>
    </location>
</feature>
<organism evidence="8 9">
    <name type="scientific">Dinothrombium tinctorium</name>
    <dbReference type="NCBI Taxonomy" id="1965070"/>
    <lineage>
        <taxon>Eukaryota</taxon>
        <taxon>Metazoa</taxon>
        <taxon>Ecdysozoa</taxon>
        <taxon>Arthropoda</taxon>
        <taxon>Chelicerata</taxon>
        <taxon>Arachnida</taxon>
        <taxon>Acari</taxon>
        <taxon>Acariformes</taxon>
        <taxon>Trombidiformes</taxon>
        <taxon>Prostigmata</taxon>
        <taxon>Anystina</taxon>
        <taxon>Parasitengona</taxon>
        <taxon>Trombidioidea</taxon>
        <taxon>Trombidiidae</taxon>
        <taxon>Dinothrombium</taxon>
    </lineage>
</organism>
<evidence type="ECO:0000256" key="6">
    <source>
        <dbReference type="SAM" id="MobiDB-lite"/>
    </source>
</evidence>
<keyword evidence="5" id="KW-0175">Coiled coil</keyword>
<dbReference type="PROSITE" id="PS50089">
    <property type="entry name" value="ZF_RING_2"/>
    <property type="match status" value="1"/>
</dbReference>
<dbReference type="STRING" id="1965070.A0A443R4I6"/>
<feature type="region of interest" description="Disordered" evidence="6">
    <location>
        <begin position="946"/>
        <end position="1024"/>
    </location>
</feature>
<feature type="compositionally biased region" description="Basic and acidic residues" evidence="6">
    <location>
        <begin position="546"/>
        <end position="614"/>
    </location>
</feature>
<feature type="compositionally biased region" description="Basic residues" evidence="6">
    <location>
        <begin position="903"/>
        <end position="925"/>
    </location>
</feature>
<feature type="region of interest" description="Disordered" evidence="6">
    <location>
        <begin position="133"/>
        <end position="159"/>
    </location>
</feature>
<dbReference type="InterPro" id="IPR001841">
    <property type="entry name" value="Znf_RING"/>
</dbReference>
<evidence type="ECO:0000256" key="4">
    <source>
        <dbReference type="PROSITE-ProRule" id="PRU00175"/>
    </source>
</evidence>
<feature type="domain" description="RING-type" evidence="7">
    <location>
        <begin position="18"/>
        <end position="63"/>
    </location>
</feature>
<evidence type="ECO:0000313" key="8">
    <source>
        <dbReference type="EMBL" id="RWS10182.1"/>
    </source>
</evidence>
<dbReference type="InterPro" id="IPR051647">
    <property type="entry name" value="Mediator_comp_sub12"/>
</dbReference>
<feature type="coiled-coil region" evidence="5">
    <location>
        <begin position="195"/>
        <end position="253"/>
    </location>
</feature>
<keyword evidence="1" id="KW-0479">Metal-binding</keyword>
<protein>
    <recommendedName>
        <fullName evidence="7">RING-type domain-containing protein</fullName>
    </recommendedName>
</protein>
<dbReference type="SUPFAM" id="SSF57850">
    <property type="entry name" value="RING/U-box"/>
    <property type="match status" value="1"/>
</dbReference>
<dbReference type="PANTHER" id="PTHR46007">
    <property type="entry name" value="MEDIATOR OF RNA POLYMERASE II TRANSCRIPTION SUBUNIT 12"/>
    <property type="match status" value="1"/>
</dbReference>
<dbReference type="GO" id="GO:0003713">
    <property type="term" value="F:transcription coactivator activity"/>
    <property type="evidence" value="ECO:0007669"/>
    <property type="project" value="TreeGrafter"/>
</dbReference>
<feature type="compositionally biased region" description="Basic and acidic residues" evidence="6">
    <location>
        <begin position="621"/>
        <end position="654"/>
    </location>
</feature>
<dbReference type="Gene3D" id="3.30.40.10">
    <property type="entry name" value="Zinc/RING finger domain, C3HC4 (zinc finger)"/>
    <property type="match status" value="2"/>
</dbReference>
<feature type="compositionally biased region" description="Low complexity" evidence="6">
    <location>
        <begin position="176"/>
        <end position="190"/>
    </location>
</feature>
<feature type="compositionally biased region" description="Low complexity" evidence="6">
    <location>
        <begin position="532"/>
        <end position="545"/>
    </location>
</feature>
<keyword evidence="2 4" id="KW-0863">Zinc-finger</keyword>
<dbReference type="GO" id="GO:0045944">
    <property type="term" value="P:positive regulation of transcription by RNA polymerase II"/>
    <property type="evidence" value="ECO:0007669"/>
    <property type="project" value="TreeGrafter"/>
</dbReference>